<dbReference type="Proteomes" id="UP001596203">
    <property type="component" value="Unassembled WGS sequence"/>
</dbReference>
<feature type="transmembrane region" description="Helical" evidence="1">
    <location>
        <begin position="118"/>
        <end position="137"/>
    </location>
</feature>
<name>A0ABW1KC93_9ACTN</name>
<keyword evidence="3" id="KW-1185">Reference proteome</keyword>
<protein>
    <submittedName>
        <fullName evidence="2">Uncharacterized protein</fullName>
    </submittedName>
</protein>
<evidence type="ECO:0000313" key="3">
    <source>
        <dbReference type="Proteomes" id="UP001596203"/>
    </source>
</evidence>
<evidence type="ECO:0000256" key="1">
    <source>
        <dbReference type="SAM" id="Phobius"/>
    </source>
</evidence>
<accession>A0ABW1KC93</accession>
<organism evidence="2 3">
    <name type="scientific">Plantactinospora solaniradicis</name>
    <dbReference type="NCBI Taxonomy" id="1723736"/>
    <lineage>
        <taxon>Bacteria</taxon>
        <taxon>Bacillati</taxon>
        <taxon>Actinomycetota</taxon>
        <taxon>Actinomycetes</taxon>
        <taxon>Micromonosporales</taxon>
        <taxon>Micromonosporaceae</taxon>
        <taxon>Plantactinospora</taxon>
    </lineage>
</organism>
<sequence>MGSSMEAWRFWPWSTATAAGGGVAGFFVLLWLGDPARTAGGLVAATMNGVVLFFLVGGIFAAFRAAEQRSRSLADHPWRFALAPAVAALVVLLALRMTALALRLDGPWRTVPDSLLDVGGRSLVVFVVIAAVAGRSGRRRRPSPYR</sequence>
<dbReference type="EMBL" id="JBHSPR010000018">
    <property type="protein sequence ID" value="MFC6019155.1"/>
    <property type="molecule type" value="Genomic_DNA"/>
</dbReference>
<keyword evidence="1" id="KW-0472">Membrane</keyword>
<keyword evidence="1" id="KW-0812">Transmembrane</keyword>
<feature type="transmembrane region" description="Helical" evidence="1">
    <location>
        <begin position="12"/>
        <end position="33"/>
    </location>
</feature>
<feature type="transmembrane region" description="Helical" evidence="1">
    <location>
        <begin position="39"/>
        <end position="66"/>
    </location>
</feature>
<comment type="caution">
    <text evidence="2">The sequence shown here is derived from an EMBL/GenBank/DDBJ whole genome shotgun (WGS) entry which is preliminary data.</text>
</comment>
<evidence type="ECO:0000313" key="2">
    <source>
        <dbReference type="EMBL" id="MFC6019155.1"/>
    </source>
</evidence>
<dbReference type="RefSeq" id="WP_377424960.1">
    <property type="nucleotide sequence ID" value="NZ_JBHSPR010000018.1"/>
</dbReference>
<keyword evidence="1" id="KW-1133">Transmembrane helix</keyword>
<proteinExistence type="predicted"/>
<reference evidence="3" key="1">
    <citation type="journal article" date="2019" name="Int. J. Syst. Evol. Microbiol.">
        <title>The Global Catalogue of Microorganisms (GCM) 10K type strain sequencing project: providing services to taxonomists for standard genome sequencing and annotation.</title>
        <authorList>
            <consortium name="The Broad Institute Genomics Platform"/>
            <consortium name="The Broad Institute Genome Sequencing Center for Infectious Disease"/>
            <person name="Wu L."/>
            <person name="Ma J."/>
        </authorList>
    </citation>
    <scope>NUCLEOTIDE SEQUENCE [LARGE SCALE GENOMIC DNA]</scope>
    <source>
        <strain evidence="3">ZS-35-S2</strain>
    </source>
</reference>
<feature type="transmembrane region" description="Helical" evidence="1">
    <location>
        <begin position="78"/>
        <end position="98"/>
    </location>
</feature>
<gene>
    <name evidence="2" type="ORF">ACFP2T_23465</name>
</gene>